<keyword evidence="2" id="KW-1133">Transmembrane helix</keyword>
<feature type="transmembrane region" description="Helical" evidence="2">
    <location>
        <begin position="195"/>
        <end position="215"/>
    </location>
</feature>
<feature type="transmembrane region" description="Helical" evidence="2">
    <location>
        <begin position="313"/>
        <end position="338"/>
    </location>
</feature>
<protein>
    <submittedName>
        <fullName evidence="4">Acyltransferase family protein</fullName>
    </submittedName>
</protein>
<evidence type="ECO:0000259" key="3">
    <source>
        <dbReference type="Pfam" id="PF01757"/>
    </source>
</evidence>
<feature type="compositionally biased region" description="Low complexity" evidence="1">
    <location>
        <begin position="398"/>
        <end position="415"/>
    </location>
</feature>
<dbReference type="InterPro" id="IPR002656">
    <property type="entry name" value="Acyl_transf_3_dom"/>
</dbReference>
<feature type="region of interest" description="Disordered" evidence="1">
    <location>
        <begin position="627"/>
        <end position="649"/>
    </location>
</feature>
<evidence type="ECO:0000256" key="1">
    <source>
        <dbReference type="SAM" id="MobiDB-lite"/>
    </source>
</evidence>
<organism evidence="4 5">
    <name type="scientific">Dactylosporangium cerinum</name>
    <dbReference type="NCBI Taxonomy" id="1434730"/>
    <lineage>
        <taxon>Bacteria</taxon>
        <taxon>Bacillati</taxon>
        <taxon>Actinomycetota</taxon>
        <taxon>Actinomycetes</taxon>
        <taxon>Micromonosporales</taxon>
        <taxon>Micromonosporaceae</taxon>
        <taxon>Dactylosporangium</taxon>
    </lineage>
</organism>
<accession>A0ABV9WEE4</accession>
<dbReference type="EMBL" id="JBHSIU010000112">
    <property type="protein sequence ID" value="MFC5007106.1"/>
    <property type="molecule type" value="Genomic_DNA"/>
</dbReference>
<keyword evidence="4" id="KW-0808">Transferase</keyword>
<dbReference type="PANTHER" id="PTHR23028:SF53">
    <property type="entry name" value="ACYL_TRANSF_3 DOMAIN-CONTAINING PROTEIN"/>
    <property type="match status" value="1"/>
</dbReference>
<keyword evidence="2" id="KW-0812">Transmembrane</keyword>
<feature type="transmembrane region" description="Helical" evidence="2">
    <location>
        <begin position="43"/>
        <end position="68"/>
    </location>
</feature>
<keyword evidence="5" id="KW-1185">Reference proteome</keyword>
<evidence type="ECO:0000313" key="4">
    <source>
        <dbReference type="EMBL" id="MFC5007106.1"/>
    </source>
</evidence>
<evidence type="ECO:0000256" key="2">
    <source>
        <dbReference type="SAM" id="Phobius"/>
    </source>
</evidence>
<gene>
    <name evidence="4" type="ORF">ACFPIJ_56045</name>
</gene>
<sequence>MDPNSRLPSLTGLRWAAALIVFGQHLLEQYYNQQLVAPKPVKSVVWAAFTHGGGLGVSFFFVLSGFVLAWSSRPGERAGTFWWRRFSKVYPATLVTTVVAAFLIGGAGPLQLATHLTLTQSWWPRRDVYAALNPVSWSLSCEAFFYLCFPLLLAVMRRLGPSGLWAIAVMMIECVAAVGMNLVPASHDTATYAGYILPPVRMAEFTLGIAVALLVRTGSWRGPGLRWSLALLPPAMVAGLFAPSPLNEHAVTLIPVTLIVAAAAQADLRGRRTVWSRPLTVYLGELSFAFYLVHFLVIVAFDRYGLLPHQAGPAQALVGTASVLWFSLIAAMVVYHGVELPALRLMRRKPVPAEVGRGKHRFMLTSAPAPRVVASVPMPRQVLLSMSALDNDATDPGHAAPAPHVTVPAPRRAPTTPKPRRDVPAQRHPVPPPTPAVPDLDPAVPDPIPVVPDPIPVVPDPDYALQDLDYAAPDLDFAVPEPDYALPDLGHVVPEPRHAPVQRHAVPEPDYALPDLGHVVPEPRHAPVQRHAVPEPDYALLDLGYAVPDLDHAGPEFGYVVPEPRHAPVERHAVPEPRQGVPARHHAVPDQDHVVPDRTPVVPDPIPAVPDLDYALPDLDRAAREPRHASARRHAVPDPHYAVPEHRNSGPARHYAVPDPRHEVAAQHYATRSPRHSVPGRHHAVPEPRHAVPDPIHVAADPIYVAPAPTHALQESRHAVPDPIHVAADPIYVAPAPTHALQESRHAVPGPRHAVPEPRHAGPVPGREVPAPDGTGPVPQPSTRSHRHRSVPDDDPLAP</sequence>
<feature type="transmembrane region" description="Helical" evidence="2">
    <location>
        <begin position="89"/>
        <end position="114"/>
    </location>
</feature>
<feature type="transmembrane region" description="Helical" evidence="2">
    <location>
        <begin position="163"/>
        <end position="183"/>
    </location>
</feature>
<feature type="transmembrane region" description="Helical" evidence="2">
    <location>
        <begin position="280"/>
        <end position="301"/>
    </location>
</feature>
<feature type="region of interest" description="Disordered" evidence="1">
    <location>
        <begin position="740"/>
        <end position="799"/>
    </location>
</feature>
<feature type="transmembrane region" description="Helical" evidence="2">
    <location>
        <begin position="134"/>
        <end position="156"/>
    </location>
</feature>
<keyword evidence="2" id="KW-0472">Membrane</keyword>
<dbReference type="Proteomes" id="UP001595912">
    <property type="component" value="Unassembled WGS sequence"/>
</dbReference>
<evidence type="ECO:0000313" key="5">
    <source>
        <dbReference type="Proteomes" id="UP001595912"/>
    </source>
</evidence>
<comment type="caution">
    <text evidence="4">The sequence shown here is derived from an EMBL/GenBank/DDBJ whole genome shotgun (WGS) entry which is preliminary data.</text>
</comment>
<dbReference type="GO" id="GO:0016746">
    <property type="term" value="F:acyltransferase activity"/>
    <property type="evidence" value="ECO:0007669"/>
    <property type="project" value="UniProtKB-KW"/>
</dbReference>
<feature type="region of interest" description="Disordered" evidence="1">
    <location>
        <begin position="391"/>
        <end position="439"/>
    </location>
</feature>
<dbReference type="RefSeq" id="WP_380127756.1">
    <property type="nucleotide sequence ID" value="NZ_JBHSIU010000112.1"/>
</dbReference>
<reference evidence="5" key="1">
    <citation type="journal article" date="2019" name="Int. J. Syst. Evol. Microbiol.">
        <title>The Global Catalogue of Microorganisms (GCM) 10K type strain sequencing project: providing services to taxonomists for standard genome sequencing and annotation.</title>
        <authorList>
            <consortium name="The Broad Institute Genomics Platform"/>
            <consortium name="The Broad Institute Genome Sequencing Center for Infectious Disease"/>
            <person name="Wu L."/>
            <person name="Ma J."/>
        </authorList>
    </citation>
    <scope>NUCLEOTIDE SEQUENCE [LARGE SCALE GENOMIC DNA]</scope>
    <source>
        <strain evidence="5">CGMCC 4.7152</strain>
    </source>
</reference>
<dbReference type="PANTHER" id="PTHR23028">
    <property type="entry name" value="ACETYLTRANSFERASE"/>
    <property type="match status" value="1"/>
</dbReference>
<proteinExistence type="predicted"/>
<dbReference type="InterPro" id="IPR050879">
    <property type="entry name" value="Acyltransferase_3"/>
</dbReference>
<dbReference type="Pfam" id="PF01757">
    <property type="entry name" value="Acyl_transf_3"/>
    <property type="match status" value="1"/>
</dbReference>
<feature type="domain" description="Acyltransferase 3" evidence="3">
    <location>
        <begin position="9"/>
        <end position="331"/>
    </location>
</feature>
<name>A0ABV9WEE4_9ACTN</name>
<keyword evidence="4" id="KW-0012">Acyltransferase</keyword>